<dbReference type="EMBL" id="JAFCXS010000005">
    <property type="protein sequence ID" value="MBM0747665.1"/>
    <property type="molecule type" value="Genomic_DNA"/>
</dbReference>
<feature type="domain" description="Cupin type-2" evidence="1">
    <location>
        <begin position="40"/>
        <end position="97"/>
    </location>
</feature>
<dbReference type="CDD" id="cd02236">
    <property type="entry name" value="cupin_CV2614-like"/>
    <property type="match status" value="1"/>
</dbReference>
<evidence type="ECO:0000259" key="1">
    <source>
        <dbReference type="Pfam" id="PF07883"/>
    </source>
</evidence>
<dbReference type="Proteomes" id="UP000809137">
    <property type="component" value="Unassembled WGS sequence"/>
</dbReference>
<dbReference type="Pfam" id="PF07883">
    <property type="entry name" value="Cupin_2"/>
    <property type="match status" value="1"/>
</dbReference>
<dbReference type="Gene3D" id="2.60.120.10">
    <property type="entry name" value="Jelly Rolls"/>
    <property type="match status" value="1"/>
</dbReference>
<reference evidence="2 3" key="1">
    <citation type="submission" date="2021-01" db="EMBL/GenBank/DDBJ databases">
        <title>Complete genome sequence of Pantoea eucrina OB49, a heavy metal tolerant bacterium with PGPR potential isolated from wheat in Algeria.</title>
        <authorList>
            <person name="Lekired A."/>
            <person name="Ouzari I.H."/>
        </authorList>
    </citation>
    <scope>NUCLEOTIDE SEQUENCE [LARGE SCALE GENOMIC DNA]</scope>
    <source>
        <strain evidence="2 3">OB49</strain>
    </source>
</reference>
<keyword evidence="3" id="KW-1185">Reference proteome</keyword>
<sequence>MTNSKNSEIVHELVSESGTAWNGQAYDCYPSGKPQISVMRMSLPPHSELPWHTHPMPNTAYVLSGQLIIEDKESGRRQHFNAGEALNETVNSAHRGYTAEQGTELIIFYAGAEGQSLSEPLPGEEPEF</sequence>
<accession>A0ABS1Z6T0</accession>
<comment type="caution">
    <text evidence="2">The sequence shown here is derived from an EMBL/GenBank/DDBJ whole genome shotgun (WGS) entry which is preliminary data.</text>
</comment>
<dbReference type="SUPFAM" id="SSF51182">
    <property type="entry name" value="RmlC-like cupins"/>
    <property type="match status" value="1"/>
</dbReference>
<evidence type="ECO:0000313" key="2">
    <source>
        <dbReference type="EMBL" id="MBM0747665.1"/>
    </source>
</evidence>
<organism evidence="2 3">
    <name type="scientific">Pantoea eucrina</name>
    <dbReference type="NCBI Taxonomy" id="472693"/>
    <lineage>
        <taxon>Bacteria</taxon>
        <taxon>Pseudomonadati</taxon>
        <taxon>Pseudomonadota</taxon>
        <taxon>Gammaproteobacteria</taxon>
        <taxon>Enterobacterales</taxon>
        <taxon>Erwiniaceae</taxon>
        <taxon>Pantoea</taxon>
    </lineage>
</organism>
<protein>
    <submittedName>
        <fullName evidence="2">Cupin domain-containing protein</fullName>
    </submittedName>
</protein>
<gene>
    <name evidence="2" type="ORF">JJB79_09570</name>
</gene>
<dbReference type="RefSeq" id="WP_040113684.1">
    <property type="nucleotide sequence ID" value="NZ_CP083450.1"/>
</dbReference>
<dbReference type="GeneID" id="84693281"/>
<name>A0ABS1Z6T0_9GAMM</name>
<dbReference type="InterPro" id="IPR014710">
    <property type="entry name" value="RmlC-like_jellyroll"/>
</dbReference>
<dbReference type="InterPro" id="IPR013096">
    <property type="entry name" value="Cupin_2"/>
</dbReference>
<proteinExistence type="predicted"/>
<evidence type="ECO:0000313" key="3">
    <source>
        <dbReference type="Proteomes" id="UP000809137"/>
    </source>
</evidence>
<dbReference type="InterPro" id="IPR011051">
    <property type="entry name" value="RmlC_Cupin_sf"/>
</dbReference>